<organism evidence="4 5">
    <name type="scientific">Adhaeribacter pallidiroseus</name>
    <dbReference type="NCBI Taxonomy" id="2072847"/>
    <lineage>
        <taxon>Bacteria</taxon>
        <taxon>Pseudomonadati</taxon>
        <taxon>Bacteroidota</taxon>
        <taxon>Cytophagia</taxon>
        <taxon>Cytophagales</taxon>
        <taxon>Hymenobacteraceae</taxon>
        <taxon>Adhaeribacter</taxon>
    </lineage>
</organism>
<dbReference type="Proteomes" id="UP000253919">
    <property type="component" value="Unassembled WGS sequence"/>
</dbReference>
<dbReference type="InterPro" id="IPR021109">
    <property type="entry name" value="Peptidase_aspartic_dom_sf"/>
</dbReference>
<dbReference type="Pfam" id="PF17820">
    <property type="entry name" value="PDZ_6"/>
    <property type="match status" value="1"/>
</dbReference>
<sequence length="429" mass="47949">MQQGYPQSGFIFQLLNFRRPNFKFLALFASLFILLLPNVLAQGAFTLQPPYKRSSIPFEMHRNLIVVPVYINQKGPFNFILDTGVGVTLITDPALKDSLQLKNGVNISVAGMGSEADLKAFIASGISMKLGQTTANLLQVAVLSEDVFNLSSYVGVPIYGILGYQFFSSFVVQIKYSEMRILAQNFADFKYRRNYGPSLPITIEGQKPYLTTVAQMQDDRKVQVKLIIDTGAGHALSLEQESNAAIKVPSPSITAQLGKGLSGTINGQLGRIKSFSLHHYSLQNVLTSYPNYQDVGAKVFLVPRNGNIGNELLKRFDVVFDYKRRTMYMKPNRNFRDPFEHDMCGLDVIASGKDYQRYIVNFVEPDSPAEEAGIMPGDELVSVNMNEASAMTITKLDRLFHLKPGYNILLGLKRGDQRIYTVITLKRKI</sequence>
<dbReference type="SUPFAM" id="SSF50156">
    <property type="entry name" value="PDZ domain-like"/>
    <property type="match status" value="1"/>
</dbReference>
<dbReference type="InterPro" id="IPR001478">
    <property type="entry name" value="PDZ"/>
</dbReference>
<reference evidence="4 5" key="1">
    <citation type="submission" date="2018-04" db="EMBL/GenBank/DDBJ databases">
        <title>Adhaeribacter sp. HMF7616 genome sequencing and assembly.</title>
        <authorList>
            <person name="Kang H."/>
            <person name="Kang J."/>
            <person name="Cha I."/>
            <person name="Kim H."/>
            <person name="Joh K."/>
        </authorList>
    </citation>
    <scope>NUCLEOTIDE SEQUENCE [LARGE SCALE GENOMIC DNA]</scope>
    <source>
        <strain evidence="4 5">HMF7616</strain>
    </source>
</reference>
<evidence type="ECO:0000313" key="5">
    <source>
        <dbReference type="Proteomes" id="UP000253919"/>
    </source>
</evidence>
<dbReference type="Gene3D" id="2.40.70.10">
    <property type="entry name" value="Acid Proteases"/>
    <property type="match status" value="2"/>
</dbReference>
<feature type="domain" description="PDZ" evidence="2">
    <location>
        <begin position="345"/>
        <end position="384"/>
    </location>
</feature>
<comment type="caution">
    <text evidence="4">The sequence shown here is derived from an EMBL/GenBank/DDBJ whole genome shotgun (WGS) entry which is preliminary data.</text>
</comment>
<dbReference type="GO" id="GO:0004190">
    <property type="term" value="F:aspartic-type endopeptidase activity"/>
    <property type="evidence" value="ECO:0007669"/>
    <property type="project" value="InterPro"/>
</dbReference>
<dbReference type="AlphaFoldDB" id="A0A369QJB2"/>
<name>A0A369QJB2_9BACT</name>
<proteinExistence type="predicted"/>
<evidence type="ECO:0000256" key="1">
    <source>
        <dbReference type="ARBA" id="ARBA00022801"/>
    </source>
</evidence>
<dbReference type="InterPro" id="IPR041489">
    <property type="entry name" value="PDZ_6"/>
</dbReference>
<dbReference type="PROSITE" id="PS50106">
    <property type="entry name" value="PDZ"/>
    <property type="match status" value="1"/>
</dbReference>
<dbReference type="InterPro" id="IPR001995">
    <property type="entry name" value="Peptidase_A2_cat"/>
</dbReference>
<evidence type="ECO:0000259" key="3">
    <source>
        <dbReference type="PROSITE" id="PS50175"/>
    </source>
</evidence>
<evidence type="ECO:0000259" key="2">
    <source>
        <dbReference type="PROSITE" id="PS50106"/>
    </source>
</evidence>
<protein>
    <recommendedName>
        <fullName evidence="6">PDZ domain-containing protein</fullName>
    </recommendedName>
</protein>
<dbReference type="GO" id="GO:0006508">
    <property type="term" value="P:proteolysis"/>
    <property type="evidence" value="ECO:0007669"/>
    <property type="project" value="InterPro"/>
</dbReference>
<dbReference type="EMBL" id="QASA01000001">
    <property type="protein sequence ID" value="RDC63705.1"/>
    <property type="molecule type" value="Genomic_DNA"/>
</dbReference>
<keyword evidence="1" id="KW-0378">Hydrolase</keyword>
<gene>
    <name evidence="4" type="ORF">AHMF7616_02313</name>
</gene>
<feature type="domain" description="Peptidase A2" evidence="3">
    <location>
        <begin position="77"/>
        <end position="114"/>
    </location>
</feature>
<evidence type="ECO:0000313" key="4">
    <source>
        <dbReference type="EMBL" id="RDC63705.1"/>
    </source>
</evidence>
<dbReference type="Pfam" id="PF13650">
    <property type="entry name" value="Asp_protease_2"/>
    <property type="match status" value="1"/>
</dbReference>
<evidence type="ECO:0008006" key="6">
    <source>
        <dbReference type="Google" id="ProtNLM"/>
    </source>
</evidence>
<accession>A0A369QJB2</accession>
<dbReference type="Gene3D" id="2.30.42.10">
    <property type="match status" value="1"/>
</dbReference>
<dbReference type="InterPro" id="IPR036034">
    <property type="entry name" value="PDZ_sf"/>
</dbReference>
<dbReference type="PROSITE" id="PS50175">
    <property type="entry name" value="ASP_PROT_RETROV"/>
    <property type="match status" value="1"/>
</dbReference>
<keyword evidence="5" id="KW-1185">Reference proteome</keyword>